<protein>
    <recommendedName>
        <fullName evidence="11 13">S-adenosylmethionine:tRNA ribosyltransferase-isomerase</fullName>
        <ecNumber evidence="10 13">2.4.99.17</ecNumber>
    </recommendedName>
    <alternativeName>
        <fullName evidence="12 13">Queuosine biosynthesis protein QueA</fullName>
    </alternativeName>
</protein>
<evidence type="ECO:0000256" key="12">
    <source>
        <dbReference type="ARBA" id="ARBA00076160"/>
    </source>
</evidence>
<dbReference type="FunFam" id="3.40.1780.10:FF:000001">
    <property type="entry name" value="S-adenosylmethionine:tRNA ribosyltransferase-isomerase"/>
    <property type="match status" value="1"/>
</dbReference>
<comment type="pathway">
    <text evidence="2 13">tRNA modification; tRNA-queuosine biosynthesis.</text>
</comment>
<dbReference type="AlphaFoldDB" id="A0A8J7P6N4"/>
<dbReference type="Pfam" id="PF02547">
    <property type="entry name" value="Queuosine_synth"/>
    <property type="match status" value="1"/>
</dbReference>
<evidence type="ECO:0000256" key="1">
    <source>
        <dbReference type="ARBA" id="ARBA00004496"/>
    </source>
</evidence>
<dbReference type="UniPathway" id="UPA00392"/>
<evidence type="ECO:0000256" key="10">
    <source>
        <dbReference type="ARBA" id="ARBA00066503"/>
    </source>
</evidence>
<reference evidence="14" key="1">
    <citation type="submission" date="2021-02" db="EMBL/GenBank/DDBJ databases">
        <title>Genome-Resolved Metagenomics of a Microbial Community Performing Photosynthetic Biological Nutrient Removal.</title>
        <authorList>
            <person name="Mcdaniel E.A."/>
        </authorList>
    </citation>
    <scope>NUCLEOTIDE SEQUENCE</scope>
    <source>
        <strain evidence="14">UWPOB_OBS1</strain>
    </source>
</reference>
<comment type="caution">
    <text evidence="14">The sequence shown here is derived from an EMBL/GenBank/DDBJ whole genome shotgun (WGS) entry which is preliminary data.</text>
</comment>
<evidence type="ECO:0000256" key="6">
    <source>
        <dbReference type="ARBA" id="ARBA00022691"/>
    </source>
</evidence>
<dbReference type="GO" id="GO:0008616">
    <property type="term" value="P:tRNA queuosine(34) biosynthetic process"/>
    <property type="evidence" value="ECO:0007669"/>
    <property type="project" value="UniProtKB-UniRule"/>
</dbReference>
<comment type="subcellular location">
    <subcellularLocation>
        <location evidence="1 13">Cytoplasm</location>
    </subcellularLocation>
</comment>
<dbReference type="Gene3D" id="3.40.1780.10">
    <property type="entry name" value="QueA-like"/>
    <property type="match status" value="1"/>
</dbReference>
<keyword evidence="14" id="KW-0328">Glycosyltransferase</keyword>
<dbReference type="PANTHER" id="PTHR30307:SF0">
    <property type="entry name" value="S-ADENOSYLMETHIONINE:TRNA RIBOSYLTRANSFERASE-ISOMERASE"/>
    <property type="match status" value="1"/>
</dbReference>
<dbReference type="EC" id="2.4.99.17" evidence="10 13"/>
<dbReference type="InterPro" id="IPR042118">
    <property type="entry name" value="QueA_dom1"/>
</dbReference>
<keyword evidence="4 13" id="KW-0963">Cytoplasm</keyword>
<evidence type="ECO:0000256" key="4">
    <source>
        <dbReference type="ARBA" id="ARBA00022490"/>
    </source>
</evidence>
<evidence type="ECO:0000256" key="5">
    <source>
        <dbReference type="ARBA" id="ARBA00022679"/>
    </source>
</evidence>
<dbReference type="PANTHER" id="PTHR30307">
    <property type="entry name" value="S-ADENOSYLMETHIONINE:TRNA RIBOSYLTRANSFERASE-ISOMERASE"/>
    <property type="match status" value="1"/>
</dbReference>
<dbReference type="SUPFAM" id="SSF111337">
    <property type="entry name" value="QueA-like"/>
    <property type="match status" value="1"/>
</dbReference>
<dbReference type="GO" id="GO:0005737">
    <property type="term" value="C:cytoplasm"/>
    <property type="evidence" value="ECO:0007669"/>
    <property type="project" value="UniProtKB-SubCell"/>
</dbReference>
<keyword evidence="6 13" id="KW-0949">S-adenosyl-L-methionine</keyword>
<evidence type="ECO:0000256" key="11">
    <source>
        <dbReference type="ARBA" id="ARBA00069325"/>
    </source>
</evidence>
<comment type="subunit">
    <text evidence="3 13">Monomer.</text>
</comment>
<dbReference type="Gene3D" id="2.40.10.240">
    <property type="entry name" value="QueA-like"/>
    <property type="match status" value="1"/>
</dbReference>
<sequence>MNWVKSDGKQEKLELADFEYDLPLELIAQKPLEKKDHSRLFHLDRSSQSFSHRSFYELPEILKKGDLLVVNDTRVLPSRLVAKRASGGTIKILLLKPLSTNVSIWESMVTPIKRLKPGEELMVTKDDGSQCLIKVHDIVTGPDGFKRLLVDLGEKSAVYDLLSKVGFAPLPPYIQRDYQTSEHRSQDLLLYQTMFATAPGAVAAPTAGLHFTPAVIEALKEKGVETVRLTLHVGAGTFKPIEESVEDHTIEEELYTISEETAAAVNKAKEEGRRVIAVGTTSLRALESAVVKGKLQARENASTSLYVKPGYDFAVIDGMITNFHLSKSSLLVLVAALTGRDLIMKAYQEAIKERYRFYSYGDAMLIL</sequence>
<evidence type="ECO:0000313" key="15">
    <source>
        <dbReference type="Proteomes" id="UP000664277"/>
    </source>
</evidence>
<evidence type="ECO:0000256" key="9">
    <source>
        <dbReference type="ARBA" id="ARBA00061210"/>
    </source>
</evidence>
<dbReference type="NCBIfam" id="NF001140">
    <property type="entry name" value="PRK00147.1"/>
    <property type="match status" value="1"/>
</dbReference>
<accession>A0A8J7P6N4</accession>
<organism evidence="14 15">
    <name type="scientific">Candidatus Obscuribacter phosphatis</name>
    <dbReference type="NCBI Taxonomy" id="1906157"/>
    <lineage>
        <taxon>Bacteria</taxon>
        <taxon>Bacillati</taxon>
        <taxon>Candidatus Melainabacteria</taxon>
        <taxon>Candidatus Obscuribacterales</taxon>
        <taxon>Candidatus Obscuribacteraceae</taxon>
        <taxon>Candidatus Obscuribacter</taxon>
    </lineage>
</organism>
<dbReference type="Proteomes" id="UP000664277">
    <property type="component" value="Unassembled WGS sequence"/>
</dbReference>
<evidence type="ECO:0000256" key="7">
    <source>
        <dbReference type="ARBA" id="ARBA00022785"/>
    </source>
</evidence>
<evidence type="ECO:0000256" key="13">
    <source>
        <dbReference type="HAMAP-Rule" id="MF_00113"/>
    </source>
</evidence>
<keyword evidence="7 13" id="KW-0671">Queuosine biosynthesis</keyword>
<dbReference type="EMBL" id="JAFLCK010000001">
    <property type="protein sequence ID" value="MBN8658801.1"/>
    <property type="molecule type" value="Genomic_DNA"/>
</dbReference>
<comment type="similarity">
    <text evidence="9 13">Belongs to the QueA family.</text>
</comment>
<comment type="catalytic activity">
    <reaction evidence="8 13">
        <text>7-aminomethyl-7-carbaguanosine(34) in tRNA + S-adenosyl-L-methionine = epoxyqueuosine(34) in tRNA + adenine + L-methionine + 2 H(+)</text>
        <dbReference type="Rhea" id="RHEA:32155"/>
        <dbReference type="Rhea" id="RHEA-COMP:10342"/>
        <dbReference type="Rhea" id="RHEA-COMP:18582"/>
        <dbReference type="ChEBI" id="CHEBI:15378"/>
        <dbReference type="ChEBI" id="CHEBI:16708"/>
        <dbReference type="ChEBI" id="CHEBI:57844"/>
        <dbReference type="ChEBI" id="CHEBI:59789"/>
        <dbReference type="ChEBI" id="CHEBI:82833"/>
        <dbReference type="ChEBI" id="CHEBI:194443"/>
        <dbReference type="EC" id="2.4.99.17"/>
    </reaction>
</comment>
<dbReference type="InterPro" id="IPR036100">
    <property type="entry name" value="QueA_sf"/>
</dbReference>
<proteinExistence type="inferred from homology"/>
<evidence type="ECO:0000256" key="3">
    <source>
        <dbReference type="ARBA" id="ARBA00011245"/>
    </source>
</evidence>
<dbReference type="InterPro" id="IPR003699">
    <property type="entry name" value="QueA"/>
</dbReference>
<evidence type="ECO:0000256" key="2">
    <source>
        <dbReference type="ARBA" id="ARBA00004691"/>
    </source>
</evidence>
<dbReference type="GO" id="GO:0051075">
    <property type="term" value="F:S-adenosylmethionine:tRNA ribosyltransferase-isomerase activity"/>
    <property type="evidence" value="ECO:0007669"/>
    <property type="project" value="UniProtKB-EC"/>
</dbReference>
<name>A0A8J7P6N4_9BACT</name>
<comment type="function">
    <text evidence="13">Transfers and isomerizes the ribose moiety from AdoMet to the 7-aminomethyl group of 7-deazaguanine (preQ1-tRNA) to give epoxyqueuosine (oQ-tRNA).</text>
</comment>
<dbReference type="HAMAP" id="MF_00113">
    <property type="entry name" value="QueA"/>
    <property type="match status" value="1"/>
</dbReference>
<dbReference type="NCBIfam" id="TIGR00113">
    <property type="entry name" value="queA"/>
    <property type="match status" value="1"/>
</dbReference>
<keyword evidence="5 13" id="KW-0808">Transferase</keyword>
<evidence type="ECO:0000256" key="8">
    <source>
        <dbReference type="ARBA" id="ARBA00052751"/>
    </source>
</evidence>
<gene>
    <name evidence="13 14" type="primary">queA</name>
    <name evidence="14" type="ORF">J0M35_00445</name>
</gene>
<dbReference type="InterPro" id="IPR042119">
    <property type="entry name" value="QueA_dom2"/>
</dbReference>
<evidence type="ECO:0000313" key="14">
    <source>
        <dbReference type="EMBL" id="MBN8658801.1"/>
    </source>
</evidence>